<dbReference type="AlphaFoldDB" id="A0A1X6NWF1"/>
<name>A0A1X6NWF1_PORUM</name>
<dbReference type="PANTHER" id="PTHR45615:SF66">
    <property type="entry name" value="CARD DOMAIN-CONTAINING PROTEIN"/>
    <property type="match status" value="1"/>
</dbReference>
<sequence length="880" mass="93762">MGRWGSGQRLGAEPRSGCAARDCQAGGCRSPRVRPTALEVGGPSASPTGGKHPAAIGHANHGGGSGAPVGAEYKTDGHRVVPLLYRRTLPSPSLPDTTRAGTPTLRPPPAPIRVQEPPPAFSPALPHLSAPHLQSTGLSMAEQWKGPLHHVSSAFESVFSNANDAKARAKAAAEAAEAAQATATRGASYTTGSKTGTMPTGRSTSSSANQSSSKVSGGLTNTSNGGSHTKTTTSTYSYKSGGGGGTSDGASAGTTTMGADQSGTLVALNAGSTGSLMGSRMTSHSRSSSASSTRRHSGTYKSPSSILRSDDDYDAAVAKHTQEIYAKLGSSVEAARLRAAAMAAETAAMPRSSSHTSEIYTMGNSGAMSAGDGSFTQTVARRRTSMSRAEGPTSELEAIEMLANEGNLSTFRLVELLKAKIAHLNEEYEVVTSENESLTASNEGLSQHLETAEETSMELEVTRKTMEESTRQLEEVREQMASNEARITALTVAKQEMQISLSAVHEGDDVKIEELTTKTSTLEKELQTSRTQLNARTTYCKELETKNEKLLRKRQTIQERYDVLMAESTQVTENNTLLKEEVTQETDKKTVLQAQLSEHVAKLEAIYQERTTLQEELEAITNDSEQLKGVNQTLVEEKTKLEQVTEEMETTVSSKTATLAENESTLHEMQALVSDRRLELEDFKTRIVNTEYEKDSLVEKLAAEQAEFKDVMEEITTKLTIATSSQQTSLEKERAKAAGLAAALGKDLALSKDTASIDAAVVAVKARIAESAMAQVAALAEQRSRAESMLRTLEQQIKAVRAGATTSWAASEVQLQVACVADARSRALKAEYMRACELVKQLDAQISASHSTSSVVSVVTSRHRLVHFSSSSSSMSAASS</sequence>
<feature type="coiled-coil region" evidence="1">
    <location>
        <begin position="769"/>
        <end position="796"/>
    </location>
</feature>
<organism evidence="3 4">
    <name type="scientific">Porphyra umbilicalis</name>
    <name type="common">Purple laver</name>
    <name type="synonym">Red alga</name>
    <dbReference type="NCBI Taxonomy" id="2786"/>
    <lineage>
        <taxon>Eukaryota</taxon>
        <taxon>Rhodophyta</taxon>
        <taxon>Bangiophyceae</taxon>
        <taxon>Bangiales</taxon>
        <taxon>Bangiaceae</taxon>
        <taxon>Porphyra</taxon>
    </lineage>
</organism>
<evidence type="ECO:0000256" key="1">
    <source>
        <dbReference type="SAM" id="Coils"/>
    </source>
</evidence>
<gene>
    <name evidence="3" type="ORF">BU14_0400s0009</name>
</gene>
<dbReference type="PANTHER" id="PTHR45615">
    <property type="entry name" value="MYOSIN HEAVY CHAIN, NON-MUSCLE"/>
    <property type="match status" value="1"/>
</dbReference>
<evidence type="ECO:0000256" key="2">
    <source>
        <dbReference type="SAM" id="MobiDB-lite"/>
    </source>
</evidence>
<dbReference type="EMBL" id="KV919034">
    <property type="protein sequence ID" value="OSX72850.1"/>
    <property type="molecule type" value="Genomic_DNA"/>
</dbReference>
<feature type="region of interest" description="Disordered" evidence="2">
    <location>
        <begin position="180"/>
        <end position="257"/>
    </location>
</feature>
<protein>
    <submittedName>
        <fullName evidence="3">Uncharacterized protein</fullName>
    </submittedName>
</protein>
<feature type="coiled-coil region" evidence="1">
    <location>
        <begin position="603"/>
        <end position="647"/>
    </location>
</feature>
<feature type="region of interest" description="Disordered" evidence="2">
    <location>
        <begin position="88"/>
        <end position="108"/>
    </location>
</feature>
<evidence type="ECO:0000313" key="3">
    <source>
        <dbReference type="EMBL" id="OSX72850.1"/>
    </source>
</evidence>
<feature type="compositionally biased region" description="Low complexity" evidence="2">
    <location>
        <begin position="277"/>
        <end position="292"/>
    </location>
</feature>
<reference evidence="3 4" key="1">
    <citation type="submission" date="2017-03" db="EMBL/GenBank/DDBJ databases">
        <title>WGS assembly of Porphyra umbilicalis.</title>
        <authorList>
            <person name="Brawley S.H."/>
            <person name="Blouin N.A."/>
            <person name="Ficko-Blean E."/>
            <person name="Wheeler G.L."/>
            <person name="Lohr M."/>
            <person name="Goodson H.V."/>
            <person name="Jenkins J.W."/>
            <person name="Blaby-Haas C.E."/>
            <person name="Helliwell K.E."/>
            <person name="Chan C."/>
            <person name="Marriage T."/>
            <person name="Bhattacharya D."/>
            <person name="Klein A.S."/>
            <person name="Badis Y."/>
            <person name="Brodie J."/>
            <person name="Cao Y."/>
            <person name="Collen J."/>
            <person name="Dittami S.M."/>
            <person name="Gachon C.M."/>
            <person name="Green B.R."/>
            <person name="Karpowicz S."/>
            <person name="Kim J.W."/>
            <person name="Kudahl U."/>
            <person name="Lin S."/>
            <person name="Michel G."/>
            <person name="Mittag M."/>
            <person name="Olson B.J."/>
            <person name="Pangilinan J."/>
            <person name="Peng Y."/>
            <person name="Qiu H."/>
            <person name="Shu S."/>
            <person name="Singer J.T."/>
            <person name="Smith A.G."/>
            <person name="Sprecher B.N."/>
            <person name="Wagner V."/>
            <person name="Wang W."/>
            <person name="Wang Z.-Y."/>
            <person name="Yan J."/>
            <person name="Yarish C."/>
            <person name="Zoeuner-Riek S."/>
            <person name="Zhuang Y."/>
            <person name="Zou Y."/>
            <person name="Lindquist E.A."/>
            <person name="Grimwood J."/>
            <person name="Barry K."/>
            <person name="Rokhsar D.S."/>
            <person name="Schmutz J."/>
            <person name="Stiller J.W."/>
            <person name="Grossman A.R."/>
            <person name="Prochnik S.E."/>
        </authorList>
    </citation>
    <scope>NUCLEOTIDE SEQUENCE [LARGE SCALE GENOMIC DNA]</scope>
    <source>
        <strain evidence="3">4086291</strain>
    </source>
</reference>
<feature type="compositionally biased region" description="Polar residues" evidence="2">
    <location>
        <begin position="90"/>
        <end position="101"/>
    </location>
</feature>
<keyword evidence="4" id="KW-1185">Reference proteome</keyword>
<feature type="region of interest" description="Disordered" evidence="2">
    <location>
        <begin position="270"/>
        <end position="308"/>
    </location>
</feature>
<feature type="coiled-coil region" evidence="1">
    <location>
        <begin position="414"/>
        <end position="567"/>
    </location>
</feature>
<proteinExistence type="predicted"/>
<dbReference type="Proteomes" id="UP000218209">
    <property type="component" value="Unassembled WGS sequence"/>
</dbReference>
<feature type="compositionally biased region" description="Polar residues" evidence="2">
    <location>
        <begin position="188"/>
        <end position="202"/>
    </location>
</feature>
<accession>A0A1X6NWF1</accession>
<keyword evidence="1" id="KW-0175">Coiled coil</keyword>
<evidence type="ECO:0000313" key="4">
    <source>
        <dbReference type="Proteomes" id="UP000218209"/>
    </source>
</evidence>
<feature type="compositionally biased region" description="Low complexity" evidence="2">
    <location>
        <begin position="203"/>
        <end position="239"/>
    </location>
</feature>
<feature type="region of interest" description="Disordered" evidence="2">
    <location>
        <begin position="1"/>
        <end position="53"/>
    </location>
</feature>